<dbReference type="OrthoDB" id="5754at2"/>
<accession>A0A073IU71</accession>
<dbReference type="AlphaFoldDB" id="A0A073IU71"/>
<dbReference type="STRING" id="2754.EH55_08500"/>
<evidence type="ECO:0000259" key="1">
    <source>
        <dbReference type="Pfam" id="PF25181"/>
    </source>
</evidence>
<comment type="caution">
    <text evidence="2">The sequence shown here is derived from an EMBL/GenBank/DDBJ whole genome shotgun (WGS) entry which is preliminary data.</text>
</comment>
<dbReference type="GeneID" id="90982521"/>
<proteinExistence type="predicted"/>
<keyword evidence="3" id="KW-1185">Reference proteome</keyword>
<dbReference type="EMBL" id="JMKI01000004">
    <property type="protein sequence ID" value="KEJ93334.1"/>
    <property type="molecule type" value="Genomic_DNA"/>
</dbReference>
<sequence>MTEQRRNAERRLMSALLGIPEGRIFVGLLIEETGFLKSSARDSPTVEDTYYREGERNVGQRVFEMAFSAGAEPLGCMKEFGRWNKEIELREEADNKSEEEEVSYGGTG</sequence>
<feature type="domain" description="Bbp19-like phage" evidence="1">
    <location>
        <begin position="16"/>
        <end position="65"/>
    </location>
</feature>
<dbReference type="InterPro" id="IPR057447">
    <property type="entry name" value="Bbp19-like_phage"/>
</dbReference>
<evidence type="ECO:0000313" key="3">
    <source>
        <dbReference type="Proteomes" id="UP000027665"/>
    </source>
</evidence>
<reference evidence="2 3" key="1">
    <citation type="submission" date="2014-04" db="EMBL/GenBank/DDBJ databases">
        <title>Draft Genome Sequence of Synergistes jonesii.</title>
        <authorList>
            <person name="Coil D.A."/>
            <person name="Eisen J.A."/>
            <person name="Holland-Moritz H.E."/>
        </authorList>
    </citation>
    <scope>NUCLEOTIDE SEQUENCE [LARGE SCALE GENOMIC DNA]</scope>
    <source>
        <strain evidence="2 3">78-1</strain>
    </source>
</reference>
<evidence type="ECO:0000313" key="2">
    <source>
        <dbReference type="EMBL" id="KEJ93334.1"/>
    </source>
</evidence>
<dbReference type="Proteomes" id="UP000027665">
    <property type="component" value="Unassembled WGS sequence"/>
</dbReference>
<dbReference type="Pfam" id="PF25181">
    <property type="entry name" value="Phage_Bbp19"/>
    <property type="match status" value="1"/>
</dbReference>
<protein>
    <recommendedName>
        <fullName evidence="1">Bbp19-like phage domain-containing protein</fullName>
    </recommendedName>
</protein>
<dbReference type="RefSeq" id="WP_037974178.1">
    <property type="nucleotide sequence ID" value="NZ_JMKI01000004.1"/>
</dbReference>
<gene>
    <name evidence="2" type="ORF">EH55_08500</name>
</gene>
<organism evidence="2 3">
    <name type="scientific">Synergistes jonesii</name>
    <dbReference type="NCBI Taxonomy" id="2754"/>
    <lineage>
        <taxon>Bacteria</taxon>
        <taxon>Thermotogati</taxon>
        <taxon>Synergistota</taxon>
        <taxon>Synergistia</taxon>
        <taxon>Synergistales</taxon>
        <taxon>Synergistaceae</taxon>
        <taxon>Synergistes</taxon>
    </lineage>
</organism>
<name>A0A073IU71_9BACT</name>